<evidence type="ECO:0000313" key="6">
    <source>
        <dbReference type="EMBL" id="OAH51522.1"/>
    </source>
</evidence>
<evidence type="ECO:0000256" key="2">
    <source>
        <dbReference type="ARBA" id="ARBA00023125"/>
    </source>
</evidence>
<keyword evidence="3" id="KW-0804">Transcription</keyword>
<proteinExistence type="predicted"/>
<organism evidence="6 7">
    <name type="scientific">Microbacterium oleivorans</name>
    <dbReference type="NCBI Taxonomy" id="273677"/>
    <lineage>
        <taxon>Bacteria</taxon>
        <taxon>Bacillati</taxon>
        <taxon>Actinomycetota</taxon>
        <taxon>Actinomycetes</taxon>
        <taxon>Micrococcales</taxon>
        <taxon>Microbacteriaceae</taxon>
        <taxon>Microbacterium</taxon>
    </lineage>
</organism>
<protein>
    <submittedName>
        <fullName evidence="6">LacI family transcriptional regulator</fullName>
    </submittedName>
</protein>
<dbReference type="GO" id="GO:0003700">
    <property type="term" value="F:DNA-binding transcription factor activity"/>
    <property type="evidence" value="ECO:0007669"/>
    <property type="project" value="TreeGrafter"/>
</dbReference>
<dbReference type="InterPro" id="IPR028082">
    <property type="entry name" value="Peripla_BP_I"/>
</dbReference>
<dbReference type="Pfam" id="PF13377">
    <property type="entry name" value="Peripla_BP_3"/>
    <property type="match status" value="1"/>
</dbReference>
<dbReference type="EMBL" id="LSTV01000001">
    <property type="protein sequence ID" value="OAH51522.1"/>
    <property type="molecule type" value="Genomic_DNA"/>
</dbReference>
<dbReference type="SMART" id="SM00354">
    <property type="entry name" value="HTH_LACI"/>
    <property type="match status" value="1"/>
</dbReference>
<sequence length="366" mass="38643">MSLQRSTRPGSDTGVDTPVVEPAARRGGTPHGVPTQADVARHAGVSAQTVSRVVTGAARVDEPTRERVLASMRELGYRPNRAARALRSARYRSIGVVMSDLTSYGSVRTWEAISRAGAASGYAVALVPTARFDRRAVAEAIERARDQAVDGLVIAIGDHLSAGEDLPLPDDLPVVVVDASALADRSFVDTDQTMGAGQAVAHLLELGHGTVHHVAGPASSYSAVRREDGWRTALTAAGRDVPPLERGDWSAQSGYAAGCRLRGRAEVTAVFAANDQMALGVLRALHEAGVPVPDRVSVVGFDDMPEAAQFWPPLTSVHQEFDEVGRAAVDVLLSRIDGSTAVRRLLVPTRLVVRGSTAPAPRKATP</sequence>
<dbReference type="GO" id="GO:0000976">
    <property type="term" value="F:transcription cis-regulatory region binding"/>
    <property type="evidence" value="ECO:0007669"/>
    <property type="project" value="TreeGrafter"/>
</dbReference>
<dbReference type="InterPro" id="IPR046335">
    <property type="entry name" value="LacI/GalR-like_sensor"/>
</dbReference>
<dbReference type="Gene3D" id="3.40.50.2300">
    <property type="match status" value="2"/>
</dbReference>
<dbReference type="SUPFAM" id="SSF53822">
    <property type="entry name" value="Periplasmic binding protein-like I"/>
    <property type="match status" value="1"/>
</dbReference>
<evidence type="ECO:0000313" key="7">
    <source>
        <dbReference type="Proteomes" id="UP000076998"/>
    </source>
</evidence>
<dbReference type="PANTHER" id="PTHR30146:SF153">
    <property type="entry name" value="LACTOSE OPERON REPRESSOR"/>
    <property type="match status" value="1"/>
</dbReference>
<gene>
    <name evidence="6" type="ORF">AYL44_04560</name>
</gene>
<dbReference type="AlphaFoldDB" id="A0A177KDQ6"/>
<dbReference type="CDD" id="cd01574">
    <property type="entry name" value="PBP1_LacI"/>
    <property type="match status" value="1"/>
</dbReference>
<dbReference type="Proteomes" id="UP000076998">
    <property type="component" value="Unassembled WGS sequence"/>
</dbReference>
<feature type="domain" description="HTH lacI-type" evidence="5">
    <location>
        <begin position="34"/>
        <end position="88"/>
    </location>
</feature>
<comment type="caution">
    <text evidence="6">The sequence shown here is derived from an EMBL/GenBank/DDBJ whole genome shotgun (WGS) entry which is preliminary data.</text>
</comment>
<evidence type="ECO:0000256" key="4">
    <source>
        <dbReference type="SAM" id="MobiDB-lite"/>
    </source>
</evidence>
<dbReference type="CDD" id="cd01392">
    <property type="entry name" value="HTH_LacI"/>
    <property type="match status" value="1"/>
</dbReference>
<dbReference type="InterPro" id="IPR000843">
    <property type="entry name" value="HTH_LacI"/>
</dbReference>
<dbReference type="PROSITE" id="PS50932">
    <property type="entry name" value="HTH_LACI_2"/>
    <property type="match status" value="1"/>
</dbReference>
<evidence type="ECO:0000256" key="1">
    <source>
        <dbReference type="ARBA" id="ARBA00023015"/>
    </source>
</evidence>
<dbReference type="RefSeq" id="WP_064002030.1">
    <property type="nucleotide sequence ID" value="NZ_LSTV01000001.1"/>
</dbReference>
<keyword evidence="1" id="KW-0805">Transcription regulation</keyword>
<dbReference type="SUPFAM" id="SSF47413">
    <property type="entry name" value="lambda repressor-like DNA-binding domains"/>
    <property type="match status" value="1"/>
</dbReference>
<dbReference type="PANTHER" id="PTHR30146">
    <property type="entry name" value="LACI-RELATED TRANSCRIPTIONAL REPRESSOR"/>
    <property type="match status" value="1"/>
</dbReference>
<name>A0A177KDQ6_9MICO</name>
<feature type="region of interest" description="Disordered" evidence="4">
    <location>
        <begin position="1"/>
        <end position="32"/>
    </location>
</feature>
<evidence type="ECO:0000259" key="5">
    <source>
        <dbReference type="PROSITE" id="PS50932"/>
    </source>
</evidence>
<keyword evidence="2" id="KW-0238">DNA-binding</keyword>
<dbReference type="Gene3D" id="1.10.260.40">
    <property type="entry name" value="lambda repressor-like DNA-binding domains"/>
    <property type="match status" value="1"/>
</dbReference>
<reference evidence="6 7" key="1">
    <citation type="submission" date="2016-02" db="EMBL/GenBank/DDBJ databases">
        <authorList>
            <person name="Wen L."/>
            <person name="He K."/>
            <person name="Yang H."/>
        </authorList>
    </citation>
    <scope>NUCLEOTIDE SEQUENCE [LARGE SCALE GENOMIC DNA]</scope>
    <source>
        <strain evidence="6 7">CD11_3</strain>
    </source>
</reference>
<accession>A0A177KDQ6</accession>
<dbReference type="Pfam" id="PF00356">
    <property type="entry name" value="LacI"/>
    <property type="match status" value="1"/>
</dbReference>
<dbReference type="InterPro" id="IPR010982">
    <property type="entry name" value="Lambda_DNA-bd_dom_sf"/>
</dbReference>
<evidence type="ECO:0000256" key="3">
    <source>
        <dbReference type="ARBA" id="ARBA00023163"/>
    </source>
</evidence>
<feature type="compositionally biased region" description="Polar residues" evidence="4">
    <location>
        <begin position="1"/>
        <end position="10"/>
    </location>
</feature>